<accession>A0A0X3P526</accession>
<dbReference type="EMBL" id="GEEE01016141">
    <property type="protein sequence ID" value="JAP47084.1"/>
    <property type="molecule type" value="Transcribed_RNA"/>
</dbReference>
<protein>
    <submittedName>
        <fullName evidence="1">Uncharacterized protein</fullName>
    </submittedName>
</protein>
<dbReference type="AlphaFoldDB" id="A0A0X3P526"/>
<sequence length="135" mass="15144">MHSSAPFHSPSHPPHMTLHNPHCVRTHCSLLHSPHIPTARSYTEPYVCQIVFRILAFVYSERSARPTDSTLVFPKNMMICYLIVQSPVNSESVTVKVFEGVWTKCVKISTMISLPGVALQSTGALRYSFPVFLSE</sequence>
<gene>
    <name evidence="1" type="ORF">TR140359</name>
</gene>
<proteinExistence type="predicted"/>
<name>A0A0X3P526_SCHSO</name>
<organism evidence="1">
    <name type="scientific">Schistocephalus solidus</name>
    <name type="common">Tapeworm</name>
    <dbReference type="NCBI Taxonomy" id="70667"/>
    <lineage>
        <taxon>Eukaryota</taxon>
        <taxon>Metazoa</taxon>
        <taxon>Spiralia</taxon>
        <taxon>Lophotrochozoa</taxon>
        <taxon>Platyhelminthes</taxon>
        <taxon>Cestoda</taxon>
        <taxon>Eucestoda</taxon>
        <taxon>Diphyllobothriidea</taxon>
        <taxon>Diphyllobothriidae</taxon>
        <taxon>Schistocephalus</taxon>
    </lineage>
</organism>
<reference evidence="1" key="1">
    <citation type="submission" date="2016-01" db="EMBL/GenBank/DDBJ databases">
        <title>Reference transcriptome for the parasite Schistocephalus solidus: insights into the molecular evolution of parasitism.</title>
        <authorList>
            <person name="Hebert F.O."/>
            <person name="Grambauer S."/>
            <person name="Barber I."/>
            <person name="Landry C.R."/>
            <person name="Aubin-Horth N."/>
        </authorList>
    </citation>
    <scope>NUCLEOTIDE SEQUENCE</scope>
</reference>
<evidence type="ECO:0000313" key="1">
    <source>
        <dbReference type="EMBL" id="JAP47084.1"/>
    </source>
</evidence>